<sequence length="271" mass="29979">MGNTRFCLPLIVVLLFRNFITFLSIESPNITSDQLALLALKSHVTFDPQNLLASNWSSATSVCNWIGITCGSRHRRVTTLNLFGMGLVGTIPPHLGNLSFLSRLSMGNNSFHGSLPNQLANLRRLNFINFAHNNISGEIPSWFSSFTQLQNLFLQGNNFTGVISSSLCHLPKLEIMRLNTNSLQGQIPVAIGNLSNLRILFLYANQLSGSIPPSIFNISSLQIVDLGSNKLSGHLPSDMFGNLPELQVLNLATFSKVKSHGRLVIFKIWRF</sequence>
<dbReference type="Proteomes" id="UP000694886">
    <property type="component" value="Chromosome 7"/>
</dbReference>
<evidence type="ECO:0000259" key="12">
    <source>
        <dbReference type="Pfam" id="PF08263"/>
    </source>
</evidence>
<keyword evidence="9" id="KW-0675">Receptor</keyword>
<evidence type="ECO:0000256" key="7">
    <source>
        <dbReference type="ARBA" id="ARBA00022989"/>
    </source>
</evidence>
<evidence type="ECO:0000256" key="3">
    <source>
        <dbReference type="ARBA" id="ARBA00022614"/>
    </source>
</evidence>
<evidence type="ECO:0000256" key="10">
    <source>
        <dbReference type="ARBA" id="ARBA00023180"/>
    </source>
</evidence>
<dbReference type="AlphaFoldDB" id="A0AB32WS20"/>
<proteinExistence type="predicted"/>
<dbReference type="InterPro" id="IPR032675">
    <property type="entry name" value="LRR_dom_sf"/>
</dbReference>
<dbReference type="GO" id="GO:0005886">
    <property type="term" value="C:plasma membrane"/>
    <property type="evidence" value="ECO:0007669"/>
    <property type="project" value="UniProtKB-SubCell"/>
</dbReference>
<keyword evidence="8" id="KW-0472">Membrane</keyword>
<evidence type="ECO:0000313" key="13">
    <source>
        <dbReference type="Proteomes" id="UP000694886"/>
    </source>
</evidence>
<dbReference type="InterPro" id="IPR001611">
    <property type="entry name" value="Leu-rich_rpt"/>
</dbReference>
<feature type="signal peptide" evidence="11">
    <location>
        <begin position="1"/>
        <end position="22"/>
    </location>
</feature>
<dbReference type="KEGG" id="tcc:18594312"/>
<keyword evidence="6" id="KW-0677">Repeat</keyword>
<evidence type="ECO:0000256" key="5">
    <source>
        <dbReference type="ARBA" id="ARBA00022729"/>
    </source>
</evidence>
<dbReference type="Gramene" id="Tc07v2_t010250.1">
    <property type="protein sequence ID" value="Tc07v2_p010250.1"/>
    <property type="gene ID" value="Tc07v2_g010250"/>
</dbReference>
<evidence type="ECO:0000256" key="9">
    <source>
        <dbReference type="ARBA" id="ARBA00023170"/>
    </source>
</evidence>
<keyword evidence="7" id="KW-1133">Transmembrane helix</keyword>
<keyword evidence="4" id="KW-0812">Transmembrane</keyword>
<accession>A0AB32WS20</accession>
<dbReference type="FunFam" id="3.80.10.10:FF:000470">
    <property type="entry name" value="LRR receptor-like serine/threonine-protein kinase RPK2"/>
    <property type="match status" value="1"/>
</dbReference>
<feature type="domain" description="Leucine-rich repeat-containing N-terminal plant-type" evidence="12">
    <location>
        <begin position="32"/>
        <end position="70"/>
    </location>
</feature>
<dbReference type="Pfam" id="PF00560">
    <property type="entry name" value="LRR_1"/>
    <property type="match status" value="3"/>
</dbReference>
<evidence type="ECO:0000256" key="8">
    <source>
        <dbReference type="ARBA" id="ARBA00023136"/>
    </source>
</evidence>
<dbReference type="Gene3D" id="3.80.10.10">
    <property type="entry name" value="Ribonuclease Inhibitor"/>
    <property type="match status" value="2"/>
</dbReference>
<comment type="subcellular location">
    <subcellularLocation>
        <location evidence="1">Cell membrane</location>
        <topology evidence="1">Single-pass type I membrane protein</topology>
    </subcellularLocation>
</comment>
<dbReference type="InterPro" id="IPR013210">
    <property type="entry name" value="LRR_N_plant-typ"/>
</dbReference>
<dbReference type="GeneID" id="18594312"/>
<gene>
    <name evidence="14" type="primary">LOC18594312</name>
</gene>
<name>A0AB32WS20_THECC</name>
<dbReference type="FunFam" id="3.80.10.10:FF:000400">
    <property type="entry name" value="Nuclear pore complex protein NUP107"/>
    <property type="match status" value="1"/>
</dbReference>
<dbReference type="GO" id="GO:0051606">
    <property type="term" value="P:detection of stimulus"/>
    <property type="evidence" value="ECO:0007669"/>
    <property type="project" value="UniProtKB-ARBA"/>
</dbReference>
<evidence type="ECO:0000256" key="11">
    <source>
        <dbReference type="SAM" id="SignalP"/>
    </source>
</evidence>
<evidence type="ECO:0000256" key="1">
    <source>
        <dbReference type="ARBA" id="ARBA00004251"/>
    </source>
</evidence>
<dbReference type="RefSeq" id="XP_017980397.1">
    <property type="nucleotide sequence ID" value="XM_018124908.1"/>
</dbReference>
<dbReference type="SUPFAM" id="SSF52058">
    <property type="entry name" value="L domain-like"/>
    <property type="match status" value="1"/>
</dbReference>
<dbReference type="Pfam" id="PF08263">
    <property type="entry name" value="LRRNT_2"/>
    <property type="match status" value="1"/>
</dbReference>
<dbReference type="PANTHER" id="PTHR47988">
    <property type="entry name" value="SOMATIC EMBRYOGENESIS RECEPTOR KINASE 1"/>
    <property type="match status" value="1"/>
</dbReference>
<evidence type="ECO:0000313" key="14">
    <source>
        <dbReference type="RefSeq" id="XP_017980397.1"/>
    </source>
</evidence>
<organism evidence="13 14">
    <name type="scientific">Theobroma cacao</name>
    <name type="common">Cacao</name>
    <name type="synonym">Cocoa</name>
    <dbReference type="NCBI Taxonomy" id="3641"/>
    <lineage>
        <taxon>Eukaryota</taxon>
        <taxon>Viridiplantae</taxon>
        <taxon>Streptophyta</taxon>
        <taxon>Embryophyta</taxon>
        <taxon>Tracheophyta</taxon>
        <taxon>Spermatophyta</taxon>
        <taxon>Magnoliopsida</taxon>
        <taxon>eudicotyledons</taxon>
        <taxon>Gunneridae</taxon>
        <taxon>Pentapetalae</taxon>
        <taxon>rosids</taxon>
        <taxon>malvids</taxon>
        <taxon>Malvales</taxon>
        <taxon>Malvaceae</taxon>
        <taxon>Byttnerioideae</taxon>
        <taxon>Theobroma</taxon>
    </lineage>
</organism>
<keyword evidence="5 11" id="KW-0732">Signal</keyword>
<keyword evidence="2" id="KW-1003">Cell membrane</keyword>
<keyword evidence="3" id="KW-0433">Leucine-rich repeat</keyword>
<evidence type="ECO:0000256" key="2">
    <source>
        <dbReference type="ARBA" id="ARBA00022475"/>
    </source>
</evidence>
<keyword evidence="10" id="KW-0325">Glycoprotein</keyword>
<evidence type="ECO:0000256" key="4">
    <source>
        <dbReference type="ARBA" id="ARBA00022692"/>
    </source>
</evidence>
<feature type="chain" id="PRO_5044199075" evidence="11">
    <location>
        <begin position="23"/>
        <end position="271"/>
    </location>
</feature>
<dbReference type="Pfam" id="PF13855">
    <property type="entry name" value="LRR_8"/>
    <property type="match status" value="1"/>
</dbReference>
<evidence type="ECO:0000256" key="6">
    <source>
        <dbReference type="ARBA" id="ARBA00022737"/>
    </source>
</evidence>
<reference evidence="13" key="1">
    <citation type="journal article" date="1997" name="Nucleic Acids Res.">
        <title>tRNAscan-SE: a program for improved detection of transfer RNA genes in genomic sequence.</title>
        <authorList>
            <person name="Lowe T.M."/>
            <person name="Eddy S.R."/>
        </authorList>
    </citation>
    <scope>NUCLEOTIDE SEQUENCE [LARGE SCALE GENOMIC DNA]</scope>
    <source>
        <strain evidence="13">r\B97-61/B2</strain>
    </source>
</reference>
<protein>
    <submittedName>
        <fullName evidence="14">LRR receptor-like serine/threonine-protein kinase EFR</fullName>
    </submittedName>
</protein>
<reference evidence="14" key="2">
    <citation type="submission" date="2025-08" db="UniProtKB">
        <authorList>
            <consortium name="RefSeq"/>
        </authorList>
    </citation>
    <scope>IDENTIFICATION</scope>
</reference>